<keyword evidence="1" id="KW-0436">Ligase</keyword>
<dbReference type="SUPFAM" id="SSF56042">
    <property type="entry name" value="PurM C-terminal domain-like"/>
    <property type="match status" value="2"/>
</dbReference>
<dbReference type="InterPro" id="IPR036921">
    <property type="entry name" value="PurM-like_N_sf"/>
</dbReference>
<dbReference type="RefSeq" id="WP_134116394.1">
    <property type="nucleotide sequence ID" value="NZ_SOEG01000010.1"/>
</dbReference>
<keyword evidence="2" id="KW-0479">Metal-binding</keyword>
<proteinExistence type="predicted"/>
<reference evidence="9 10" key="1">
    <citation type="submission" date="2019-03" db="EMBL/GenBank/DDBJ databases">
        <title>Subsurface microbial communities from deep shales in Ohio and West Virginia, USA.</title>
        <authorList>
            <person name="Wrighton K."/>
        </authorList>
    </citation>
    <scope>NUCLEOTIDE SEQUENCE [LARGE SCALE GENOMIC DNA]</scope>
    <source>
        <strain evidence="9 10">MSL 6dP</strain>
    </source>
</reference>
<dbReference type="FunFam" id="3.30.1330.10:FF:000013">
    <property type="entry name" value="Phosphoribosylformylglycinamidine synthase"/>
    <property type="match status" value="1"/>
</dbReference>
<dbReference type="Gene3D" id="3.30.1330.10">
    <property type="entry name" value="PurM-like, N-terminal domain"/>
    <property type="match status" value="2"/>
</dbReference>
<dbReference type="InterPro" id="IPR010918">
    <property type="entry name" value="PurM-like_C_dom"/>
</dbReference>
<dbReference type="Pfam" id="PF13507">
    <property type="entry name" value="GATase_5"/>
    <property type="match status" value="1"/>
</dbReference>
<dbReference type="GO" id="GO:0046872">
    <property type="term" value="F:metal ion binding"/>
    <property type="evidence" value="ECO:0007669"/>
    <property type="project" value="UniProtKB-KW"/>
</dbReference>
<feature type="domain" description="PurM-like C-terminal" evidence="7">
    <location>
        <begin position="441"/>
        <end position="591"/>
    </location>
</feature>
<sequence length="1259" mass="139103">MFQIRRVYVEKKEEYNVEAKQLLADFKESLQLENLEDVRIINRYDIAKISEEAYQQACNTILSEPTVDNLVEEELELSEAEIAFGVEYLPGQYDQRADSAEQCIQILNNDEKPIVRAARIVVLKGDLTAEEVEKIKEYYINPVDSREADLAKPETLEMKYEVPTEVENIEGFIEADEACMEDLLVELGLAMSKEDLLHTQNYFRDTEKRNPTITEIRLLDTYWSDHCRHTTFLTKIEDVEIEEGKYTKPIAEAYAEYLAGRERVYQGKDKDICLMDIALMGMKELRKDGKLEDLEISEEVNAASIIVPVDVDGEEEEWLVMFKNETHNHPTEIEPFGGAATCLGGAIRDPLSGRSYVYQAMRITGSGDPRTPIEDTISGKLPQKKIAQEASHGYSSYGNQIGLATGMVEEIYDEKYLAKHMEIGAVVAAAPKENVVRGSAEPGDIIILLGGQTGRDGCGGATGSSKAHTEESIEECGAEVQKGNPPTERKIQRLFRNPKVSKMIKVCNDFGAGGVSVAIGELADALEIDLDAVPKKYAGLDGTELAISESQERMAVVVDKENVKKFIELSETENLEATVVAEVKGHRRLIMNWQGNDIVNISRDFLDTNGATQTTKVVVKNPQEEENYFKTASKTRLAAEKDLKAKWLENISDINVCSQKGLVEKFDSSIGAGTVLMPFGGKYQLTPTQSMVAKIPMLEGDTNTGTIMSHGYNSKLSTWSPFHGALYAVIESVAKVVATGGSYDKIRFTFQEYFERLNNDYSKWGKPFSALLGAYHAQKGFGLPAIGGKDSMSGSFNDIDVPPTLVSFAVDTVDVNNVISPEFKNIDSQLVYLSVEKDEADMPDFDKLTVAYNKVTELIKEDKILAAQAITLGGIAEAVTKMSFGNKIGVTFQEEIAEDKLFTPDYGAIILEVKAGEDLAELFGKVEYEVMGVTSVEETIKVNGLDLAIDEAIAAWEAPLEKVYRTKTEEDTKDYEFKPYNAKEVYTPKIKVAKPKVLIPVFPGTNCEYDTAKQFEQAGAEVETLVFKNLKPQQIEESIDAMVKSINRSQIVALAGGFSAGDEPEGSGKFIATVFRNPKIKEAVMKLLNNRDGLMLGICNGFQALIKLGLVPYGEIRELTEKAPTLTYNTIGRHVSCMANTRIVSNKSPWLANVEVGDTHSIPVSHGEGRFVASEEVAKELFANGQVATQYVDFAGKPSSDISFNPNGSVYAIEGITSPDGRILGKMGHSERIGSNVSKNIIAKKDQMLFKAGVEYFKK</sequence>
<dbReference type="Proteomes" id="UP000295832">
    <property type="component" value="Unassembled WGS sequence"/>
</dbReference>
<comment type="caution">
    <text evidence="9">The sequence shown here is derived from an EMBL/GenBank/DDBJ whole genome shotgun (WGS) entry which is preliminary data.</text>
</comment>
<dbReference type="STRING" id="926561.GCA_000379025_02315"/>
<dbReference type="AlphaFoldDB" id="A0A4R8H860"/>
<gene>
    <name evidence="9" type="ORF">C7959_11082</name>
</gene>
<dbReference type="GO" id="GO:0006164">
    <property type="term" value="P:purine nucleotide biosynthetic process"/>
    <property type="evidence" value="ECO:0007669"/>
    <property type="project" value="UniProtKB-KW"/>
</dbReference>
<dbReference type="Gene3D" id="3.90.650.10">
    <property type="entry name" value="PurM-like C-terminal domain"/>
    <property type="match status" value="2"/>
</dbReference>
<dbReference type="InterPro" id="IPR036676">
    <property type="entry name" value="PurM-like_C_sf"/>
</dbReference>
<keyword evidence="6" id="KW-0460">Magnesium</keyword>
<keyword evidence="4" id="KW-0658">Purine biosynthesis</keyword>
<dbReference type="CDD" id="cd01740">
    <property type="entry name" value="GATase1_FGAR_AT"/>
    <property type="match status" value="1"/>
</dbReference>
<dbReference type="InterPro" id="IPR029062">
    <property type="entry name" value="Class_I_gatase-like"/>
</dbReference>
<evidence type="ECO:0000259" key="7">
    <source>
        <dbReference type="Pfam" id="PF02769"/>
    </source>
</evidence>
<evidence type="ECO:0000256" key="1">
    <source>
        <dbReference type="ARBA" id="ARBA00022598"/>
    </source>
</evidence>
<accession>A0A4R8H860</accession>
<feature type="domain" description="Phosphoribosylformylglycinamidine synthase linker" evidence="8">
    <location>
        <begin position="184"/>
        <end position="229"/>
    </location>
</feature>
<keyword evidence="3" id="KW-0547">Nucleotide-binding</keyword>
<evidence type="ECO:0000256" key="5">
    <source>
        <dbReference type="ARBA" id="ARBA00022840"/>
    </source>
</evidence>
<dbReference type="InterPro" id="IPR041609">
    <property type="entry name" value="PurL_linker"/>
</dbReference>
<name>A0A4R8H860_9FIRM</name>
<dbReference type="CDD" id="cd02204">
    <property type="entry name" value="PurL_repeat2"/>
    <property type="match status" value="1"/>
</dbReference>
<evidence type="ECO:0000256" key="2">
    <source>
        <dbReference type="ARBA" id="ARBA00022723"/>
    </source>
</evidence>
<dbReference type="PANTHER" id="PTHR10099">
    <property type="entry name" value="PHOSPHORIBOSYLFORMYLGLYCINAMIDINE SYNTHASE"/>
    <property type="match status" value="1"/>
</dbReference>
<dbReference type="GO" id="GO:0005524">
    <property type="term" value="F:ATP binding"/>
    <property type="evidence" value="ECO:0007669"/>
    <property type="project" value="UniProtKB-KW"/>
</dbReference>
<keyword evidence="10" id="KW-1185">Reference proteome</keyword>
<evidence type="ECO:0000256" key="3">
    <source>
        <dbReference type="ARBA" id="ARBA00022741"/>
    </source>
</evidence>
<dbReference type="SMART" id="SM01211">
    <property type="entry name" value="GATase_5"/>
    <property type="match status" value="1"/>
</dbReference>
<dbReference type="Gene3D" id="3.40.50.880">
    <property type="match status" value="1"/>
</dbReference>
<dbReference type="GO" id="GO:0005737">
    <property type="term" value="C:cytoplasm"/>
    <property type="evidence" value="ECO:0007669"/>
    <property type="project" value="TreeGrafter"/>
</dbReference>
<evidence type="ECO:0000313" key="9">
    <source>
        <dbReference type="EMBL" id="TDX51835.1"/>
    </source>
</evidence>
<dbReference type="SUPFAM" id="SSF52317">
    <property type="entry name" value="Class I glutamine amidotransferase-like"/>
    <property type="match status" value="1"/>
</dbReference>
<organism evidence="9 10">
    <name type="scientific">Orenia marismortui</name>
    <dbReference type="NCBI Taxonomy" id="46469"/>
    <lineage>
        <taxon>Bacteria</taxon>
        <taxon>Bacillati</taxon>
        <taxon>Bacillota</taxon>
        <taxon>Clostridia</taxon>
        <taxon>Halanaerobiales</taxon>
        <taxon>Halobacteroidaceae</taxon>
        <taxon>Orenia</taxon>
    </lineage>
</organism>
<dbReference type="CDD" id="cd02203">
    <property type="entry name" value="PurL_repeat1"/>
    <property type="match status" value="1"/>
</dbReference>
<dbReference type="EMBL" id="SOEG01000010">
    <property type="protein sequence ID" value="TDX51835.1"/>
    <property type="molecule type" value="Genomic_DNA"/>
</dbReference>
<dbReference type="PANTHER" id="PTHR10099:SF1">
    <property type="entry name" value="PHOSPHORIBOSYLFORMYLGLYCINAMIDINE SYNTHASE"/>
    <property type="match status" value="1"/>
</dbReference>
<dbReference type="InterPro" id="IPR010141">
    <property type="entry name" value="FGAM_synthase"/>
</dbReference>
<protein>
    <submittedName>
        <fullName evidence="9">Phosphoribosylformylglycinamidine synthase</fullName>
    </submittedName>
</protein>
<evidence type="ECO:0000313" key="10">
    <source>
        <dbReference type="Proteomes" id="UP000295832"/>
    </source>
</evidence>
<keyword evidence="5" id="KW-0067">ATP-binding</keyword>
<evidence type="ECO:0000259" key="8">
    <source>
        <dbReference type="Pfam" id="PF18072"/>
    </source>
</evidence>
<dbReference type="GO" id="GO:0004642">
    <property type="term" value="F:phosphoribosylformylglycinamidine synthase activity"/>
    <property type="evidence" value="ECO:0007669"/>
    <property type="project" value="TreeGrafter"/>
</dbReference>
<evidence type="ECO:0000256" key="4">
    <source>
        <dbReference type="ARBA" id="ARBA00022755"/>
    </source>
</evidence>
<dbReference type="Pfam" id="PF02769">
    <property type="entry name" value="AIRS_C"/>
    <property type="match status" value="1"/>
</dbReference>
<dbReference type="Pfam" id="PF18072">
    <property type="entry name" value="FGAR-AT_linker"/>
    <property type="match status" value="1"/>
</dbReference>
<dbReference type="SUPFAM" id="SSF55326">
    <property type="entry name" value="PurM N-terminal domain-like"/>
    <property type="match status" value="2"/>
</dbReference>
<evidence type="ECO:0000256" key="6">
    <source>
        <dbReference type="ARBA" id="ARBA00022842"/>
    </source>
</evidence>
<dbReference type="NCBIfam" id="TIGR01857">
    <property type="entry name" value="FGAM-synthase"/>
    <property type="match status" value="1"/>
</dbReference>